<dbReference type="EMBL" id="LT882683">
    <property type="protein sequence ID" value="SMY26793.1"/>
    <property type="molecule type" value="Genomic_DNA"/>
</dbReference>
<sequence length="414" mass="45816">MATIDAAERARLIKLGNLAMNESERAAAILLKQKNLPITKSTIAAVDILTPAAQKLLVLSELLGVDGQIFGQEGERVLRDGLQFMSGLIAIFRASLELLVKMYESRDEQTAAKITAASESIRLGGMLSKESLTSIREIDTWIVEEFLALPLAEGEKKTNCTFCGARSTEYRKLLTCGRCKGALYCDKVCQTLHFKKGHKAECTAKAKEGKEADVNAVATNRWERDRTTMPVDGVIPDRIAANTIITNVHKLMVVGKLIGGDDGKEFIRRGERIIHQYLRVLPHSLSAMRESADISITVYRMRQGLMAAGVDAATFIATTLQSFPEHDAHLRQLTVWNTEELVALPLSAEERRTKRNCTFCGARSGQDRVLLTCGRCRVALYCDEICQRMDWRRGHRTSCVVSESENGPANEVSA</sequence>
<gene>
    <name evidence="6" type="ORF">ZT1A5_G8237</name>
</gene>
<keyword evidence="1" id="KW-0479">Metal-binding</keyword>
<dbReference type="Pfam" id="PF01753">
    <property type="entry name" value="zf-MYND"/>
    <property type="match status" value="2"/>
</dbReference>
<evidence type="ECO:0000256" key="3">
    <source>
        <dbReference type="ARBA" id="ARBA00022833"/>
    </source>
</evidence>
<feature type="domain" description="MYND-type" evidence="5">
    <location>
        <begin position="160"/>
        <end position="202"/>
    </location>
</feature>
<dbReference type="InterPro" id="IPR002893">
    <property type="entry name" value="Znf_MYND"/>
</dbReference>
<dbReference type="PANTHER" id="PTHR12298:SF4">
    <property type="entry name" value="PROGRAMMED CELL DEATH PROTEIN 2"/>
    <property type="match status" value="1"/>
</dbReference>
<dbReference type="AlphaFoldDB" id="A0A1Y6LQY1"/>
<organism evidence="6 7">
    <name type="scientific">Zymoseptoria tritici ST99CH_1A5</name>
    <dbReference type="NCBI Taxonomy" id="1276529"/>
    <lineage>
        <taxon>Eukaryota</taxon>
        <taxon>Fungi</taxon>
        <taxon>Dikarya</taxon>
        <taxon>Ascomycota</taxon>
        <taxon>Pezizomycotina</taxon>
        <taxon>Dothideomycetes</taxon>
        <taxon>Dothideomycetidae</taxon>
        <taxon>Mycosphaerellales</taxon>
        <taxon>Mycosphaerellaceae</taxon>
        <taxon>Zymoseptoria</taxon>
    </lineage>
</organism>
<accession>A0A1Y6LQY1</accession>
<dbReference type="GO" id="GO:0008270">
    <property type="term" value="F:zinc ion binding"/>
    <property type="evidence" value="ECO:0007669"/>
    <property type="project" value="UniProtKB-KW"/>
</dbReference>
<dbReference type="PANTHER" id="PTHR12298">
    <property type="entry name" value="PCDC2 PROGRAMMED CELL DEATH PROTEIN 2 -RELATED"/>
    <property type="match status" value="1"/>
</dbReference>
<name>A0A1Y6LQY1_ZYMTR</name>
<feature type="domain" description="MYND-type" evidence="5">
    <location>
        <begin position="357"/>
        <end position="399"/>
    </location>
</feature>
<dbReference type="PROSITE" id="PS50865">
    <property type="entry name" value="ZF_MYND_2"/>
    <property type="match status" value="2"/>
</dbReference>
<dbReference type="SUPFAM" id="SSF144232">
    <property type="entry name" value="HIT/MYND zinc finger-like"/>
    <property type="match status" value="2"/>
</dbReference>
<dbReference type="Gene3D" id="6.10.140.2220">
    <property type="match status" value="2"/>
</dbReference>
<evidence type="ECO:0000313" key="7">
    <source>
        <dbReference type="Proteomes" id="UP000215453"/>
    </source>
</evidence>
<evidence type="ECO:0000259" key="5">
    <source>
        <dbReference type="PROSITE" id="PS50865"/>
    </source>
</evidence>
<reference evidence="6 7" key="1">
    <citation type="submission" date="2016-10" db="EMBL/GenBank/DDBJ databases">
        <authorList>
            <person name="Varghese N."/>
        </authorList>
    </citation>
    <scope>NUCLEOTIDE SEQUENCE [LARGE SCALE GENOMIC DNA]</scope>
</reference>
<keyword evidence="2 4" id="KW-0863">Zinc-finger</keyword>
<dbReference type="Proteomes" id="UP000215453">
    <property type="component" value="Chromosome 8"/>
</dbReference>
<dbReference type="PROSITE" id="PS01360">
    <property type="entry name" value="ZF_MYND_1"/>
    <property type="match status" value="2"/>
</dbReference>
<evidence type="ECO:0000256" key="1">
    <source>
        <dbReference type="ARBA" id="ARBA00022723"/>
    </source>
</evidence>
<proteinExistence type="predicted"/>
<evidence type="ECO:0000256" key="2">
    <source>
        <dbReference type="ARBA" id="ARBA00022771"/>
    </source>
</evidence>
<keyword evidence="3" id="KW-0862">Zinc</keyword>
<evidence type="ECO:0000313" key="6">
    <source>
        <dbReference type="EMBL" id="SMY26793.1"/>
    </source>
</evidence>
<evidence type="ECO:0000256" key="4">
    <source>
        <dbReference type="PROSITE-ProRule" id="PRU00134"/>
    </source>
</evidence>
<protein>
    <recommendedName>
        <fullName evidence="5">MYND-type domain-containing protein</fullName>
    </recommendedName>
</protein>